<comment type="caution">
    <text evidence="2">The sequence shown here is derived from an EMBL/GenBank/DDBJ whole genome shotgun (WGS) entry which is preliminary data.</text>
</comment>
<name>A0A8S9QBN1_BRACR</name>
<accession>A0A8S9QBN1</accession>
<evidence type="ECO:0000313" key="2">
    <source>
        <dbReference type="EMBL" id="KAF3539226.1"/>
    </source>
</evidence>
<feature type="region of interest" description="Disordered" evidence="1">
    <location>
        <begin position="38"/>
        <end position="62"/>
    </location>
</feature>
<sequence length="204" mass="22187">MVRGDAPARSYNLKTSVSWSKTWLRESDSWNLTKIRQGQAQRSWTSEPVDGRAHSDGSAGDQIKSAELSAQVLGSWAGSGLTVPGRLVTPIGERVQSVPLIKSMAIIDTEGMQWEEEGWPDSTSYGQESLKERGVWEGSFMGVGNDPVMVFDHGLSRPRLHLCLGNTCKYPVEKGEGQTPLNGMESLAGECSAEIGFMGVQGKR</sequence>
<protein>
    <submittedName>
        <fullName evidence="2">Uncharacterized protein</fullName>
    </submittedName>
</protein>
<gene>
    <name evidence="2" type="ORF">F2Q69_00023276</name>
</gene>
<evidence type="ECO:0000256" key="1">
    <source>
        <dbReference type="SAM" id="MobiDB-lite"/>
    </source>
</evidence>
<organism evidence="2 3">
    <name type="scientific">Brassica cretica</name>
    <name type="common">Mustard</name>
    <dbReference type="NCBI Taxonomy" id="69181"/>
    <lineage>
        <taxon>Eukaryota</taxon>
        <taxon>Viridiplantae</taxon>
        <taxon>Streptophyta</taxon>
        <taxon>Embryophyta</taxon>
        <taxon>Tracheophyta</taxon>
        <taxon>Spermatophyta</taxon>
        <taxon>Magnoliopsida</taxon>
        <taxon>eudicotyledons</taxon>
        <taxon>Gunneridae</taxon>
        <taxon>Pentapetalae</taxon>
        <taxon>rosids</taxon>
        <taxon>malvids</taxon>
        <taxon>Brassicales</taxon>
        <taxon>Brassicaceae</taxon>
        <taxon>Brassiceae</taxon>
        <taxon>Brassica</taxon>
    </lineage>
</organism>
<proteinExistence type="predicted"/>
<dbReference type="AlphaFoldDB" id="A0A8S9QBN1"/>
<reference evidence="2" key="1">
    <citation type="submission" date="2019-12" db="EMBL/GenBank/DDBJ databases">
        <title>Genome sequencing and annotation of Brassica cretica.</title>
        <authorList>
            <person name="Studholme D.J."/>
            <person name="Sarris P."/>
        </authorList>
    </citation>
    <scope>NUCLEOTIDE SEQUENCE</scope>
    <source>
        <strain evidence="2">PFS-109/04</strain>
        <tissue evidence="2">Leaf</tissue>
    </source>
</reference>
<dbReference type="EMBL" id="QGKX02001290">
    <property type="protein sequence ID" value="KAF3539226.1"/>
    <property type="molecule type" value="Genomic_DNA"/>
</dbReference>
<dbReference type="Proteomes" id="UP000712600">
    <property type="component" value="Unassembled WGS sequence"/>
</dbReference>
<evidence type="ECO:0000313" key="3">
    <source>
        <dbReference type="Proteomes" id="UP000712600"/>
    </source>
</evidence>